<dbReference type="AlphaFoldDB" id="A0A0X8JKT2"/>
<accession>A0A0X8JKT2</accession>
<dbReference type="RefSeq" id="WP_062253252.1">
    <property type="nucleotide sequence ID" value="NZ_CP014229.1"/>
</dbReference>
<dbReference type="Proteomes" id="UP000069241">
    <property type="component" value="Chromosome"/>
</dbReference>
<evidence type="ECO:0000313" key="3">
    <source>
        <dbReference type="Proteomes" id="UP000069241"/>
    </source>
</evidence>
<proteinExistence type="predicted"/>
<evidence type="ECO:0000256" key="1">
    <source>
        <dbReference type="SAM" id="MobiDB-lite"/>
    </source>
</evidence>
<dbReference type="EMBL" id="CP014229">
    <property type="protein sequence ID" value="AMD90593.1"/>
    <property type="molecule type" value="Genomic_DNA"/>
</dbReference>
<dbReference type="KEGG" id="dfi:AXF13_10960"/>
<organism evidence="2 3">
    <name type="scientific">Desulfovibrio fairfieldensis</name>
    <dbReference type="NCBI Taxonomy" id="44742"/>
    <lineage>
        <taxon>Bacteria</taxon>
        <taxon>Pseudomonadati</taxon>
        <taxon>Thermodesulfobacteriota</taxon>
        <taxon>Desulfovibrionia</taxon>
        <taxon>Desulfovibrionales</taxon>
        <taxon>Desulfovibrionaceae</taxon>
        <taxon>Desulfovibrio</taxon>
    </lineage>
</organism>
<feature type="region of interest" description="Disordered" evidence="1">
    <location>
        <begin position="1"/>
        <end position="42"/>
    </location>
</feature>
<gene>
    <name evidence="2" type="ORF">AXF13_10960</name>
</gene>
<name>A0A0X8JKT2_9BACT</name>
<sequence length="233" mass="26646">MANTGKSNAHLGIHHPFGARHGKPVPGQRPSLAASHESLAERMYDNTPDIRRHPLPLPPDASLEERIYRQSVADVVARHSRGDHSTLRPYTPEPDAKVPFYRMGVRPLNIAGGDWAYGKRVSNLNQHIDHMHFVGSDGSNFGLTDSERPLVEKPEKLKRYQVESPKYRQEYIDRARDELEAEWQTKKAEAHQSSFGTALRRYSLPSYNCQHYFAEIIKRAQSYETREKPLVLP</sequence>
<protein>
    <submittedName>
        <fullName evidence="2">Uncharacterized protein</fullName>
    </submittedName>
</protein>
<evidence type="ECO:0000313" key="2">
    <source>
        <dbReference type="EMBL" id="AMD90593.1"/>
    </source>
</evidence>
<reference evidence="3" key="1">
    <citation type="submission" date="2016-02" db="EMBL/GenBank/DDBJ databases">
        <authorList>
            <person name="Holder M.E."/>
            <person name="Ajami N.J."/>
            <person name="Petrosino J.F."/>
        </authorList>
    </citation>
    <scope>NUCLEOTIDE SEQUENCE [LARGE SCALE GENOMIC DNA]</scope>
    <source>
        <strain evidence="3">CCUG 45958</strain>
    </source>
</reference>
<keyword evidence="3" id="KW-1185">Reference proteome</keyword>